<dbReference type="PANTHER" id="PTHR22850">
    <property type="entry name" value="WD40 REPEAT FAMILY"/>
    <property type="match status" value="1"/>
</dbReference>
<keyword evidence="1" id="KW-0853">WD repeat</keyword>
<evidence type="ECO:0000256" key="1">
    <source>
        <dbReference type="ARBA" id="ARBA00022574"/>
    </source>
</evidence>
<evidence type="ECO:0000256" key="3">
    <source>
        <dbReference type="SAM" id="MobiDB-lite"/>
    </source>
</evidence>
<name>A0A7S3Q4E3_9STRA</name>
<dbReference type="InterPro" id="IPR015943">
    <property type="entry name" value="WD40/YVTN_repeat-like_dom_sf"/>
</dbReference>
<sequence>MSTADVINEHKNKRDSTSAGLNVSDVLEERLIDAEYKIWKKNTPYLYDFVMTHSLEWPSLTCQWLPNVKTMANAVEHSILVGTHTTGEQNYLMVGSVNLPLDGDEQVVKDNNDNDNDTTKDNDENGGNTNSNANANAATISAANYQEEKNEVGGFGHTNDANKNDSSSATVTVGKIEICM</sequence>
<dbReference type="EMBL" id="HBIO01012795">
    <property type="protein sequence ID" value="CAE0465113.1"/>
    <property type="molecule type" value="Transcribed_RNA"/>
</dbReference>
<dbReference type="AlphaFoldDB" id="A0A7S3Q4E3"/>
<feature type="domain" description="Histone-binding protein RBBP4-like N-terminal" evidence="4">
    <location>
        <begin position="35"/>
        <end position="100"/>
    </location>
</feature>
<proteinExistence type="predicted"/>
<dbReference type="InterPro" id="IPR022052">
    <property type="entry name" value="Histone-bd_RBBP4-like_N"/>
</dbReference>
<protein>
    <recommendedName>
        <fullName evidence="4">Histone-binding protein RBBP4-like N-terminal domain-containing protein</fullName>
    </recommendedName>
</protein>
<evidence type="ECO:0000259" key="4">
    <source>
        <dbReference type="Pfam" id="PF12265"/>
    </source>
</evidence>
<gene>
    <name evidence="5" type="ORF">CDEB00056_LOCUS9954</name>
</gene>
<dbReference type="Pfam" id="PF12265">
    <property type="entry name" value="CAF1C_H4-bd"/>
    <property type="match status" value="1"/>
</dbReference>
<organism evidence="5">
    <name type="scientific">Chaetoceros debilis</name>
    <dbReference type="NCBI Taxonomy" id="122233"/>
    <lineage>
        <taxon>Eukaryota</taxon>
        <taxon>Sar</taxon>
        <taxon>Stramenopiles</taxon>
        <taxon>Ochrophyta</taxon>
        <taxon>Bacillariophyta</taxon>
        <taxon>Coscinodiscophyceae</taxon>
        <taxon>Chaetocerotophycidae</taxon>
        <taxon>Chaetocerotales</taxon>
        <taxon>Chaetocerotaceae</taxon>
        <taxon>Chaetoceros</taxon>
    </lineage>
</organism>
<feature type="compositionally biased region" description="Low complexity" evidence="3">
    <location>
        <begin position="125"/>
        <end position="134"/>
    </location>
</feature>
<evidence type="ECO:0000256" key="2">
    <source>
        <dbReference type="ARBA" id="ARBA00022737"/>
    </source>
</evidence>
<dbReference type="InterPro" id="IPR050459">
    <property type="entry name" value="WD_repeat_RBAP46/RBAP48/MSI1"/>
</dbReference>
<reference evidence="5" key="1">
    <citation type="submission" date="2021-01" db="EMBL/GenBank/DDBJ databases">
        <authorList>
            <person name="Corre E."/>
            <person name="Pelletier E."/>
            <person name="Niang G."/>
            <person name="Scheremetjew M."/>
            <person name="Finn R."/>
            <person name="Kale V."/>
            <person name="Holt S."/>
            <person name="Cochrane G."/>
            <person name="Meng A."/>
            <person name="Brown T."/>
            <person name="Cohen L."/>
        </authorList>
    </citation>
    <scope>NUCLEOTIDE SEQUENCE</scope>
    <source>
        <strain evidence="5">MM31A-1</strain>
    </source>
</reference>
<evidence type="ECO:0000313" key="5">
    <source>
        <dbReference type="EMBL" id="CAE0465113.1"/>
    </source>
</evidence>
<accession>A0A7S3Q4E3</accession>
<feature type="compositionally biased region" description="Basic and acidic residues" evidence="3">
    <location>
        <begin position="106"/>
        <end position="123"/>
    </location>
</feature>
<dbReference type="Gene3D" id="2.130.10.10">
    <property type="entry name" value="YVTN repeat-like/Quinoprotein amine dehydrogenase"/>
    <property type="match status" value="1"/>
</dbReference>
<feature type="region of interest" description="Disordered" evidence="3">
    <location>
        <begin position="151"/>
        <end position="170"/>
    </location>
</feature>
<feature type="compositionally biased region" description="Polar residues" evidence="3">
    <location>
        <begin position="159"/>
        <end position="170"/>
    </location>
</feature>
<feature type="region of interest" description="Disordered" evidence="3">
    <location>
        <begin position="103"/>
        <end position="134"/>
    </location>
</feature>
<keyword evidence="2" id="KW-0677">Repeat</keyword>